<feature type="domain" description="CD-NTase-associated protein 15" evidence="2">
    <location>
        <begin position="116"/>
        <end position="250"/>
    </location>
</feature>
<evidence type="ECO:0000313" key="4">
    <source>
        <dbReference type="Proteomes" id="UP001150531"/>
    </source>
</evidence>
<reference evidence="3" key="1">
    <citation type="submission" date="2022-05" db="EMBL/GenBank/DDBJ databases">
        <title>Novel Pseudomonas spp. Isolated from a Rainbow Trout Aquaculture Facility.</title>
        <authorList>
            <person name="Testerman T."/>
            <person name="Graf J."/>
        </authorList>
    </citation>
    <scope>NUCLEOTIDE SEQUENCE</scope>
    <source>
        <strain evidence="3">ID386</strain>
    </source>
</reference>
<dbReference type="Proteomes" id="UP001150531">
    <property type="component" value="Unassembled WGS sequence"/>
</dbReference>
<keyword evidence="1" id="KW-0812">Transmembrane</keyword>
<dbReference type="InterPro" id="IPR041208">
    <property type="entry name" value="Cap15"/>
</dbReference>
<comment type="caution">
    <text evidence="3">The sequence shown here is derived from an EMBL/GenBank/DDBJ whole genome shotgun (WGS) entry which is preliminary data.</text>
</comment>
<proteinExistence type="predicted"/>
<feature type="transmembrane region" description="Helical" evidence="1">
    <location>
        <begin position="78"/>
        <end position="99"/>
    </location>
</feature>
<evidence type="ECO:0000256" key="1">
    <source>
        <dbReference type="SAM" id="Phobius"/>
    </source>
</evidence>
<dbReference type="EMBL" id="JAMDGS010000005">
    <property type="protein sequence ID" value="MDD1124403.1"/>
    <property type="molecule type" value="Genomic_DNA"/>
</dbReference>
<organism evidence="3 4">
    <name type="scientific">Pseudomonas aphyarum</name>
    <dbReference type="NCBI Taxonomy" id="2942629"/>
    <lineage>
        <taxon>Bacteria</taxon>
        <taxon>Pseudomonadati</taxon>
        <taxon>Pseudomonadota</taxon>
        <taxon>Gammaproteobacteria</taxon>
        <taxon>Pseudomonadales</taxon>
        <taxon>Pseudomonadaceae</taxon>
        <taxon>Pseudomonas</taxon>
    </lineage>
</organism>
<protein>
    <recommendedName>
        <fullName evidence="2">CD-NTase-associated protein 15 domain-containing protein</fullName>
    </recommendedName>
</protein>
<sequence>MIGNLTTPNHSNQNTQLLLLQARQCSSAILLKATDKDIKMHEYVVAHHDRKKIYYSAAILSSLAGGIIIYVITKINGLTGLAIAGPSGAVLFFLLFLIFDLWIWKFKILYEWGIIKIPNIGGDWMAEISSGASTNKPSTAEDTASKTQEIILANFKVHQNYSRLLIKLDTKNSESISQMASLVMVSPECFKLRYEYLAKYKRDTNSPPLMHYGVTEFTLESANSIFDSKYEASYYTELSRDSHGSIVISRVSKK</sequence>
<keyword evidence="4" id="KW-1185">Reference proteome</keyword>
<evidence type="ECO:0000313" key="3">
    <source>
        <dbReference type="EMBL" id="MDD1124403.1"/>
    </source>
</evidence>
<feature type="transmembrane region" description="Helical" evidence="1">
    <location>
        <begin position="53"/>
        <end position="72"/>
    </location>
</feature>
<dbReference type="RefSeq" id="WP_273897358.1">
    <property type="nucleotide sequence ID" value="NZ_JAMDGS010000005.1"/>
</dbReference>
<name>A0ABT5PKR8_9PSED</name>
<accession>A0ABT5PKR8</accession>
<keyword evidence="1" id="KW-1133">Transmembrane helix</keyword>
<gene>
    <name evidence="3" type="ORF">M5G18_07365</name>
</gene>
<keyword evidence="1" id="KW-0472">Membrane</keyword>
<evidence type="ECO:0000259" key="2">
    <source>
        <dbReference type="Pfam" id="PF18153"/>
    </source>
</evidence>
<dbReference type="Pfam" id="PF18153">
    <property type="entry name" value="Cap15_CD_rec"/>
    <property type="match status" value="1"/>
</dbReference>